<accession>A0A0N5D013</accession>
<evidence type="ECO:0000313" key="4">
    <source>
        <dbReference type="Proteomes" id="UP000276776"/>
    </source>
</evidence>
<reference evidence="3 4" key="2">
    <citation type="submission" date="2018-11" db="EMBL/GenBank/DDBJ databases">
        <authorList>
            <consortium name="Pathogen Informatics"/>
        </authorList>
    </citation>
    <scope>NUCLEOTIDE SEQUENCE [LARGE SCALE GENOMIC DNA]</scope>
</reference>
<dbReference type="WBParaSite" id="TCLT_0000611401-mRNA-1">
    <property type="protein sequence ID" value="TCLT_0000611401-mRNA-1"/>
    <property type="gene ID" value="TCLT_0000611401"/>
</dbReference>
<dbReference type="PANTHER" id="PTHR46705">
    <property type="entry name" value="PROTEIN CBG09805"/>
    <property type="match status" value="1"/>
</dbReference>
<dbReference type="OrthoDB" id="5843172at2759"/>
<dbReference type="EMBL" id="UYYF01004390">
    <property type="protein sequence ID" value="VDN03425.1"/>
    <property type="molecule type" value="Genomic_DNA"/>
</dbReference>
<keyword evidence="4" id="KW-1185">Reference proteome</keyword>
<dbReference type="PANTHER" id="PTHR46705:SF2">
    <property type="entry name" value="DOMAIN OF UNKNOWN FUNCTION DB DOMAIN-CONTAINING PROTEIN"/>
    <property type="match status" value="1"/>
</dbReference>
<evidence type="ECO:0000256" key="1">
    <source>
        <dbReference type="SAM" id="MobiDB-lite"/>
    </source>
</evidence>
<evidence type="ECO:0000313" key="3">
    <source>
        <dbReference type="EMBL" id="VDN03425.1"/>
    </source>
</evidence>
<name>A0A0N5D013_THECL</name>
<dbReference type="STRING" id="103827.A0A0N5D013"/>
<feature type="region of interest" description="Disordered" evidence="1">
    <location>
        <begin position="163"/>
        <end position="182"/>
    </location>
</feature>
<sequence>MLLRLNYYEVHILLFLIKYYFNQIYDENGIFLECCRERGLPDVCLKKCSYLTYNQNTLRNMFLRLDSCPIQAANDIHFCAAQGHDHRQCCAMNEVTSTSAHQKCLIFCDQRPTSEIQLNLSYLPCIERFENIKGCFWRWAQKQYKFAKDAMMEARIRDSRRLINPLAQTETDSRPPSPFSNR</sequence>
<evidence type="ECO:0000313" key="5">
    <source>
        <dbReference type="WBParaSite" id="TCLT_0000611401-mRNA-1"/>
    </source>
</evidence>
<dbReference type="Pfam" id="PF01682">
    <property type="entry name" value="DB"/>
    <property type="match status" value="1"/>
</dbReference>
<feature type="domain" description="Domain of unknown function DB" evidence="2">
    <location>
        <begin position="34"/>
        <end position="136"/>
    </location>
</feature>
<dbReference type="AlphaFoldDB" id="A0A0N5D013"/>
<dbReference type="InterPro" id="IPR002602">
    <property type="entry name" value="DB"/>
</dbReference>
<organism evidence="5">
    <name type="scientific">Thelazia callipaeda</name>
    <name type="common">Oriental eyeworm</name>
    <name type="synonym">Parasitic nematode</name>
    <dbReference type="NCBI Taxonomy" id="103827"/>
    <lineage>
        <taxon>Eukaryota</taxon>
        <taxon>Metazoa</taxon>
        <taxon>Ecdysozoa</taxon>
        <taxon>Nematoda</taxon>
        <taxon>Chromadorea</taxon>
        <taxon>Rhabditida</taxon>
        <taxon>Spirurina</taxon>
        <taxon>Spiruromorpha</taxon>
        <taxon>Thelazioidea</taxon>
        <taxon>Thelaziidae</taxon>
        <taxon>Thelazia</taxon>
    </lineage>
</organism>
<protein>
    <submittedName>
        <fullName evidence="5">DB domain-containing protein</fullName>
    </submittedName>
</protein>
<reference evidence="5" key="1">
    <citation type="submission" date="2017-02" db="UniProtKB">
        <authorList>
            <consortium name="WormBaseParasite"/>
        </authorList>
    </citation>
    <scope>IDENTIFICATION</scope>
</reference>
<proteinExistence type="predicted"/>
<evidence type="ECO:0000259" key="2">
    <source>
        <dbReference type="Pfam" id="PF01682"/>
    </source>
</evidence>
<dbReference type="Proteomes" id="UP000276776">
    <property type="component" value="Unassembled WGS sequence"/>
</dbReference>
<gene>
    <name evidence="3" type="ORF">TCLT_LOCUS6103</name>
</gene>